<name>A0A975G4F5_9CAUL</name>
<keyword evidence="4" id="KW-1185">Reference proteome</keyword>
<dbReference type="RefSeq" id="WP_211940732.1">
    <property type="nucleotide sequence ID" value="NZ_CP073078.1"/>
</dbReference>
<dbReference type="PROSITE" id="PS50943">
    <property type="entry name" value="HTH_CROC1"/>
    <property type="match status" value="1"/>
</dbReference>
<proteinExistence type="predicted"/>
<sequence>MAQTALTPQGCIEARRRLGWSQQDLAHRSGISWRTIINFETGRHRPRHHTSIALVRAFRECGLAFKLSYEAPGEPQVADRPGQGWPQSSWNDTI</sequence>
<accession>A0A975G4F5</accession>
<protein>
    <submittedName>
        <fullName evidence="3">Helix-turn-helix transcriptional regulator</fullName>
    </submittedName>
</protein>
<evidence type="ECO:0000259" key="2">
    <source>
        <dbReference type="PROSITE" id="PS50943"/>
    </source>
</evidence>
<dbReference type="Proteomes" id="UP000676409">
    <property type="component" value="Chromosome"/>
</dbReference>
<feature type="compositionally biased region" description="Polar residues" evidence="1">
    <location>
        <begin position="85"/>
        <end position="94"/>
    </location>
</feature>
<evidence type="ECO:0000256" key="1">
    <source>
        <dbReference type="SAM" id="MobiDB-lite"/>
    </source>
</evidence>
<dbReference type="InterPro" id="IPR001387">
    <property type="entry name" value="Cro/C1-type_HTH"/>
</dbReference>
<dbReference type="GO" id="GO:0003677">
    <property type="term" value="F:DNA binding"/>
    <property type="evidence" value="ECO:0007669"/>
    <property type="project" value="InterPro"/>
</dbReference>
<dbReference type="Pfam" id="PF01381">
    <property type="entry name" value="HTH_3"/>
    <property type="match status" value="1"/>
</dbReference>
<reference evidence="3" key="1">
    <citation type="submission" date="2021-04" db="EMBL/GenBank/DDBJ databases">
        <title>The complete genome sequence of Caulobacter sp. S6.</title>
        <authorList>
            <person name="Tang Y."/>
            <person name="Ouyang W."/>
            <person name="Liu Q."/>
            <person name="Huang B."/>
            <person name="Guo Z."/>
            <person name="Lei P."/>
        </authorList>
    </citation>
    <scope>NUCLEOTIDE SEQUENCE</scope>
    <source>
        <strain evidence="3">S6</strain>
    </source>
</reference>
<evidence type="ECO:0000313" key="3">
    <source>
        <dbReference type="EMBL" id="QUD90685.1"/>
    </source>
</evidence>
<evidence type="ECO:0000313" key="4">
    <source>
        <dbReference type="Proteomes" id="UP000676409"/>
    </source>
</evidence>
<feature type="region of interest" description="Disordered" evidence="1">
    <location>
        <begin position="72"/>
        <end position="94"/>
    </location>
</feature>
<feature type="domain" description="HTH cro/C1-type" evidence="2">
    <location>
        <begin position="13"/>
        <end position="58"/>
    </location>
</feature>
<organism evidence="3 4">
    <name type="scientific">Phenylobacterium montanum</name>
    <dbReference type="NCBI Taxonomy" id="2823693"/>
    <lineage>
        <taxon>Bacteria</taxon>
        <taxon>Pseudomonadati</taxon>
        <taxon>Pseudomonadota</taxon>
        <taxon>Alphaproteobacteria</taxon>
        <taxon>Caulobacterales</taxon>
        <taxon>Caulobacteraceae</taxon>
        <taxon>Phenylobacterium</taxon>
    </lineage>
</organism>
<dbReference type="AlphaFoldDB" id="A0A975G4F5"/>
<gene>
    <name evidence="3" type="ORF">KCG34_06470</name>
</gene>
<dbReference type="KEGG" id="caul:KCG34_06470"/>
<dbReference type="EMBL" id="CP073078">
    <property type="protein sequence ID" value="QUD90685.1"/>
    <property type="molecule type" value="Genomic_DNA"/>
</dbReference>
<dbReference type="SUPFAM" id="SSF47413">
    <property type="entry name" value="lambda repressor-like DNA-binding domains"/>
    <property type="match status" value="1"/>
</dbReference>
<dbReference type="InterPro" id="IPR010982">
    <property type="entry name" value="Lambda_DNA-bd_dom_sf"/>
</dbReference>
<dbReference type="Gene3D" id="1.10.260.40">
    <property type="entry name" value="lambda repressor-like DNA-binding domains"/>
    <property type="match status" value="1"/>
</dbReference>
<dbReference type="CDD" id="cd00093">
    <property type="entry name" value="HTH_XRE"/>
    <property type="match status" value="1"/>
</dbReference>